<protein>
    <recommendedName>
        <fullName evidence="4">G-protein coupled receptors family 1 profile domain-containing protein</fullName>
    </recommendedName>
</protein>
<feature type="transmembrane region" description="Helical" evidence="1">
    <location>
        <begin position="134"/>
        <end position="153"/>
    </location>
</feature>
<evidence type="ECO:0000256" key="1">
    <source>
        <dbReference type="SAM" id="Phobius"/>
    </source>
</evidence>
<dbReference type="Proteomes" id="UP000077266">
    <property type="component" value="Unassembled WGS sequence"/>
</dbReference>
<dbReference type="OrthoDB" id="3259067at2759"/>
<keyword evidence="1" id="KW-0472">Membrane</keyword>
<feature type="transmembrane region" description="Helical" evidence="1">
    <location>
        <begin position="240"/>
        <end position="259"/>
    </location>
</feature>
<keyword evidence="3" id="KW-1185">Reference proteome</keyword>
<dbReference type="AlphaFoldDB" id="A0A165DWD2"/>
<keyword evidence="1" id="KW-1133">Transmembrane helix</keyword>
<dbReference type="EMBL" id="KV426186">
    <property type="protein sequence ID" value="KZV85513.1"/>
    <property type="molecule type" value="Genomic_DNA"/>
</dbReference>
<evidence type="ECO:0008006" key="4">
    <source>
        <dbReference type="Google" id="ProtNLM"/>
    </source>
</evidence>
<feature type="transmembrane region" description="Helical" evidence="1">
    <location>
        <begin position="92"/>
        <end position="113"/>
    </location>
</feature>
<reference evidence="2 3" key="1">
    <citation type="journal article" date="2016" name="Mol. Biol. Evol.">
        <title>Comparative Genomics of Early-Diverging Mushroom-Forming Fungi Provides Insights into the Origins of Lignocellulose Decay Capabilities.</title>
        <authorList>
            <person name="Nagy L.G."/>
            <person name="Riley R."/>
            <person name="Tritt A."/>
            <person name="Adam C."/>
            <person name="Daum C."/>
            <person name="Floudas D."/>
            <person name="Sun H."/>
            <person name="Yadav J.S."/>
            <person name="Pangilinan J."/>
            <person name="Larsson K.H."/>
            <person name="Matsuura K."/>
            <person name="Barry K."/>
            <person name="Labutti K."/>
            <person name="Kuo R."/>
            <person name="Ohm R.A."/>
            <person name="Bhattacharya S.S."/>
            <person name="Shirouzu T."/>
            <person name="Yoshinaga Y."/>
            <person name="Martin F.M."/>
            <person name="Grigoriev I.V."/>
            <person name="Hibbett D.S."/>
        </authorList>
    </citation>
    <scope>NUCLEOTIDE SEQUENCE [LARGE SCALE GENOMIC DNA]</scope>
    <source>
        <strain evidence="2 3">HHB12029</strain>
    </source>
</reference>
<evidence type="ECO:0000313" key="3">
    <source>
        <dbReference type="Proteomes" id="UP000077266"/>
    </source>
</evidence>
<dbReference type="InParanoid" id="A0A165DWD2"/>
<feature type="transmembrane region" description="Helical" evidence="1">
    <location>
        <begin position="20"/>
        <end position="40"/>
    </location>
</feature>
<gene>
    <name evidence="2" type="ORF">EXIGLDRAFT_726083</name>
</gene>
<keyword evidence="1" id="KW-0812">Transmembrane</keyword>
<evidence type="ECO:0000313" key="2">
    <source>
        <dbReference type="EMBL" id="KZV85513.1"/>
    </source>
</evidence>
<sequence length="327" mass="36338">MPSSLGSASVTSTRASRALFNLVSLGPGLIGLPMLLLAIFFGRNTVKRGAVYLNFIVSVTLLALAISLLPLAGQQSQLYPDSRSLCFVQTALGDAALAMTPVSILALVLELGIGLQRMRVPASTDTRAPGWTKMVTTIAFIILPYVAFTIFGLRDIMYFMRIESGYPDYDVLNPAFYCKLSTVDPFIPLAATEAPLVIFIAVMSCLTLLAEGYIAYMLWKQWKNLRTTSKDDCKPIPIGSLIRLTLFTLYRIAIVVVAIEVVREPRIFPIAEFFHGAIPFVVFVIFALQRDILLTWLGWISVPWAYFRSRRSVKNMPVETPLQPEFK</sequence>
<feature type="transmembrane region" description="Helical" evidence="1">
    <location>
        <begin position="52"/>
        <end position="72"/>
    </location>
</feature>
<organism evidence="2 3">
    <name type="scientific">Exidia glandulosa HHB12029</name>
    <dbReference type="NCBI Taxonomy" id="1314781"/>
    <lineage>
        <taxon>Eukaryota</taxon>
        <taxon>Fungi</taxon>
        <taxon>Dikarya</taxon>
        <taxon>Basidiomycota</taxon>
        <taxon>Agaricomycotina</taxon>
        <taxon>Agaricomycetes</taxon>
        <taxon>Auriculariales</taxon>
        <taxon>Exidiaceae</taxon>
        <taxon>Exidia</taxon>
    </lineage>
</organism>
<accession>A0A165DWD2</accession>
<proteinExistence type="predicted"/>
<feature type="transmembrane region" description="Helical" evidence="1">
    <location>
        <begin position="196"/>
        <end position="219"/>
    </location>
</feature>
<name>A0A165DWD2_EXIGL</name>